<sequence length="370" mass="39912">MHLQGSYLFLVFLGTVSVFTACSEHEHANATMATFNVLDYGAVSGGHIDNALAFLDAWNATCSSEAENSTLIIPRRRFLVNPTTFNGPCKAQSINFVILGRLLAPKSPEAWKDLDPGQWLAFHGVNGLKVAGPGTINGRGKRWWNQSCRYHPKLALKVLSCKKSCLRDIHFINSSQAHVLIEGCDGIKIENLIIEAPGNSPNTDGIHIQSSQNVIINNTIIGSEYDYSLLGDDCISIGDHISNIAISYIKCGPGHGISIGSLGKSGNVVHVENIHVSKVTLQGTTNGARIKTWQPTGVHISDVSFKNFYGTSSTNIAINLNCSRSVPCTGILLKSVYLRSAIVGQNVTSSCRNAYGIAFGLVRPSPCIQF</sequence>
<dbReference type="Gene3D" id="2.160.20.10">
    <property type="entry name" value="Single-stranded right-handed beta-helix, Pectin lyase-like"/>
    <property type="match status" value="1"/>
</dbReference>
<name>A0A2P6RIW6_ROSCH</name>
<evidence type="ECO:0000256" key="5">
    <source>
        <dbReference type="ARBA" id="ARBA00022801"/>
    </source>
</evidence>
<dbReference type="SUPFAM" id="SSF51126">
    <property type="entry name" value="Pectin lyase-like"/>
    <property type="match status" value="1"/>
</dbReference>
<dbReference type="PANTHER" id="PTHR31375">
    <property type="match status" value="1"/>
</dbReference>
<evidence type="ECO:0000256" key="3">
    <source>
        <dbReference type="ARBA" id="ARBA00022512"/>
    </source>
</evidence>
<dbReference type="EC" id="3.2.1.15" evidence="10"/>
<protein>
    <submittedName>
        <fullName evidence="10">Putative polygalacturonase</fullName>
        <ecNumber evidence="10">3.2.1.15</ecNumber>
    </submittedName>
</protein>
<keyword evidence="5 8" id="KW-0378">Hydrolase</keyword>
<dbReference type="OMA" id="NGRGWGW"/>
<dbReference type="GO" id="GO:0004650">
    <property type="term" value="F:polygalacturonase activity"/>
    <property type="evidence" value="ECO:0007669"/>
    <property type="project" value="UniProtKB-EC"/>
</dbReference>
<dbReference type="AlphaFoldDB" id="A0A2P6RIW6"/>
<feature type="signal peptide" evidence="9">
    <location>
        <begin position="1"/>
        <end position="21"/>
    </location>
</feature>
<evidence type="ECO:0000256" key="6">
    <source>
        <dbReference type="ARBA" id="ARBA00023295"/>
    </source>
</evidence>
<dbReference type="InterPro" id="IPR011050">
    <property type="entry name" value="Pectin_lyase_fold/virulence"/>
</dbReference>
<dbReference type="SMART" id="SM00710">
    <property type="entry name" value="PbH1"/>
    <property type="match status" value="4"/>
</dbReference>
<keyword evidence="4" id="KW-0964">Secreted</keyword>
<reference evidence="10 11" key="1">
    <citation type="journal article" date="2018" name="Nat. Genet.">
        <title>The Rosa genome provides new insights in the design of modern roses.</title>
        <authorList>
            <person name="Bendahmane M."/>
        </authorList>
    </citation>
    <scope>NUCLEOTIDE SEQUENCE [LARGE SCALE GENOMIC DNA]</scope>
    <source>
        <strain evidence="11">cv. Old Blush</strain>
    </source>
</reference>
<comment type="subcellular location">
    <subcellularLocation>
        <location evidence="1">Secreted</location>
        <location evidence="1">Cell wall</location>
    </subcellularLocation>
</comment>
<evidence type="ECO:0000256" key="7">
    <source>
        <dbReference type="ARBA" id="ARBA00023316"/>
    </source>
</evidence>
<dbReference type="GO" id="GO:0071555">
    <property type="term" value="P:cell wall organization"/>
    <property type="evidence" value="ECO:0007669"/>
    <property type="project" value="UniProtKB-KW"/>
</dbReference>
<dbReference type="Proteomes" id="UP000238479">
    <property type="component" value="Chromosome 2"/>
</dbReference>
<evidence type="ECO:0000313" key="11">
    <source>
        <dbReference type="Proteomes" id="UP000238479"/>
    </source>
</evidence>
<comment type="caution">
    <text evidence="10">The sequence shown here is derived from an EMBL/GenBank/DDBJ whole genome shotgun (WGS) entry which is preliminary data.</text>
</comment>
<dbReference type="Gramene" id="PRQ46379">
    <property type="protein sequence ID" value="PRQ46379"/>
    <property type="gene ID" value="RchiOBHm_Chr2g0088471"/>
</dbReference>
<dbReference type="Pfam" id="PF00295">
    <property type="entry name" value="Glyco_hydro_28"/>
    <property type="match status" value="2"/>
</dbReference>
<evidence type="ECO:0000256" key="8">
    <source>
        <dbReference type="RuleBase" id="RU361169"/>
    </source>
</evidence>
<evidence type="ECO:0000256" key="4">
    <source>
        <dbReference type="ARBA" id="ARBA00022525"/>
    </source>
</evidence>
<proteinExistence type="inferred from homology"/>
<dbReference type="InterPro" id="IPR000743">
    <property type="entry name" value="Glyco_hydro_28"/>
</dbReference>
<evidence type="ECO:0000256" key="1">
    <source>
        <dbReference type="ARBA" id="ARBA00004191"/>
    </source>
</evidence>
<accession>A0A2P6RIW6</accession>
<organism evidence="10 11">
    <name type="scientific">Rosa chinensis</name>
    <name type="common">China rose</name>
    <dbReference type="NCBI Taxonomy" id="74649"/>
    <lineage>
        <taxon>Eukaryota</taxon>
        <taxon>Viridiplantae</taxon>
        <taxon>Streptophyta</taxon>
        <taxon>Embryophyta</taxon>
        <taxon>Tracheophyta</taxon>
        <taxon>Spermatophyta</taxon>
        <taxon>Magnoliopsida</taxon>
        <taxon>eudicotyledons</taxon>
        <taxon>Gunneridae</taxon>
        <taxon>Pentapetalae</taxon>
        <taxon>rosids</taxon>
        <taxon>fabids</taxon>
        <taxon>Rosales</taxon>
        <taxon>Rosaceae</taxon>
        <taxon>Rosoideae</taxon>
        <taxon>Rosoideae incertae sedis</taxon>
        <taxon>Rosa</taxon>
    </lineage>
</organism>
<dbReference type="GO" id="GO:0005975">
    <property type="term" value="P:carbohydrate metabolic process"/>
    <property type="evidence" value="ECO:0007669"/>
    <property type="project" value="InterPro"/>
</dbReference>
<evidence type="ECO:0000256" key="9">
    <source>
        <dbReference type="SAM" id="SignalP"/>
    </source>
</evidence>
<evidence type="ECO:0000256" key="2">
    <source>
        <dbReference type="ARBA" id="ARBA00008834"/>
    </source>
</evidence>
<keyword evidence="11" id="KW-1185">Reference proteome</keyword>
<dbReference type="EMBL" id="PDCK01000040">
    <property type="protein sequence ID" value="PRQ46379.1"/>
    <property type="molecule type" value="Genomic_DNA"/>
</dbReference>
<gene>
    <name evidence="10" type="ORF">RchiOBHm_Chr2g0088471</name>
</gene>
<keyword evidence="7" id="KW-0961">Cell wall biogenesis/degradation</keyword>
<dbReference type="InterPro" id="IPR012334">
    <property type="entry name" value="Pectin_lyas_fold"/>
</dbReference>
<evidence type="ECO:0000313" key="10">
    <source>
        <dbReference type="EMBL" id="PRQ46379.1"/>
    </source>
</evidence>
<keyword evidence="6 8" id="KW-0326">Glycosidase</keyword>
<dbReference type="InterPro" id="IPR006626">
    <property type="entry name" value="PbH1"/>
</dbReference>
<feature type="chain" id="PRO_5015187639" evidence="9">
    <location>
        <begin position="22"/>
        <end position="370"/>
    </location>
</feature>
<comment type="similarity">
    <text evidence="2 8">Belongs to the glycosyl hydrolase 28 family.</text>
</comment>
<keyword evidence="9" id="KW-0732">Signal</keyword>
<keyword evidence="3" id="KW-0134">Cell wall</keyword>
<dbReference type="STRING" id="74649.A0A2P6RIW6"/>